<dbReference type="GO" id="GO:0050112">
    <property type="term" value="F:inositol 2-dehydrogenase (NAD+) activity"/>
    <property type="evidence" value="ECO:0007669"/>
    <property type="project" value="UniProtKB-EC"/>
</dbReference>
<accession>A0A2Z4AQ75</accession>
<dbReference type="EC" id="1.1.1.18" evidence="3"/>
<evidence type="ECO:0000313" key="4">
    <source>
        <dbReference type="Proteomes" id="UP000247465"/>
    </source>
</evidence>
<evidence type="ECO:0000259" key="1">
    <source>
        <dbReference type="Pfam" id="PF01408"/>
    </source>
</evidence>
<dbReference type="InterPro" id="IPR055170">
    <property type="entry name" value="GFO_IDH_MocA-like_dom"/>
</dbReference>
<dbReference type="SUPFAM" id="SSF55347">
    <property type="entry name" value="Glyceraldehyde-3-phosphate dehydrogenase-like, C-terminal domain"/>
    <property type="match status" value="1"/>
</dbReference>
<dbReference type="Gene3D" id="3.30.360.10">
    <property type="entry name" value="Dihydrodipicolinate Reductase, domain 2"/>
    <property type="match status" value="1"/>
</dbReference>
<organism evidence="3 4">
    <name type="scientific">Candidatus Moanibacter tarae</name>
    <dbReference type="NCBI Taxonomy" id="2200854"/>
    <lineage>
        <taxon>Bacteria</taxon>
        <taxon>Pseudomonadati</taxon>
        <taxon>Verrucomicrobiota</taxon>
        <taxon>Opitutia</taxon>
        <taxon>Puniceicoccales</taxon>
        <taxon>Puniceicoccales incertae sedis</taxon>
        <taxon>Candidatus Moanibacter</taxon>
    </lineage>
</organism>
<reference evidence="3 4" key="1">
    <citation type="submission" date="2018-06" db="EMBL/GenBank/DDBJ databases">
        <title>Draft Genome Sequence of a Novel Marine Bacterium Related to the Verrucomicrobia.</title>
        <authorList>
            <person name="Vosseberg J."/>
            <person name="Martijn J."/>
            <person name="Ettema T.J.G."/>
        </authorList>
    </citation>
    <scope>NUCLEOTIDE SEQUENCE [LARGE SCALE GENOMIC DNA]</scope>
    <source>
        <strain evidence="3">TARA_B100001123</strain>
    </source>
</reference>
<dbReference type="GO" id="GO:0000166">
    <property type="term" value="F:nucleotide binding"/>
    <property type="evidence" value="ECO:0007669"/>
    <property type="project" value="InterPro"/>
</dbReference>
<feature type="domain" description="GFO/IDH/MocA-like oxidoreductase" evidence="2">
    <location>
        <begin position="150"/>
        <end position="259"/>
    </location>
</feature>
<dbReference type="PANTHER" id="PTHR43377">
    <property type="entry name" value="BILIVERDIN REDUCTASE A"/>
    <property type="match status" value="1"/>
</dbReference>
<dbReference type="Gene3D" id="3.40.50.720">
    <property type="entry name" value="NAD(P)-binding Rossmann-like Domain"/>
    <property type="match status" value="1"/>
</dbReference>
<evidence type="ECO:0000313" key="3">
    <source>
        <dbReference type="EMBL" id="AWT60002.1"/>
    </source>
</evidence>
<dbReference type="PANTHER" id="PTHR43377:SF1">
    <property type="entry name" value="BILIVERDIN REDUCTASE A"/>
    <property type="match status" value="1"/>
</dbReference>
<dbReference type="KEGG" id="mtar:DF168_01201"/>
<sequence>MNIERKYRVALIGTGRVGYQFSFGGLPDNHAEAVQNSEACKLVAGVNRGEEKLRAFGKRFGINALYYDYRQMLKEVKPDICIIATHPELHCEMVEGCAAEPSTKAIICEKPMALSLEECDRMIAACESCGVILQINHNRRWNPEWNLGLKLLREGAIGDLNMIFCYMDGGKPAPSWRSENEGPLLHDFTHYFDLMDLFAGDVDWLCGMAEQRRQPWPVEDFSAAFMKFKKGVTGVIYGAELTSYSNHGFELRGTEGVIRFDSERVRLYQSQQDMYEPESGFQWSSLQEKEVLHPEAASTYVLGLGELLDALNGRGLLRSDGLVGRRSLEMVMAIYQSQLQGNCPVKFPVSVGGSGVAALRRAGDFKKEL</sequence>
<dbReference type="Proteomes" id="UP000247465">
    <property type="component" value="Chromosome"/>
</dbReference>
<dbReference type="InterPro" id="IPR000683">
    <property type="entry name" value="Gfo/Idh/MocA-like_OxRdtase_N"/>
</dbReference>
<dbReference type="EMBL" id="CP029803">
    <property type="protein sequence ID" value="AWT60002.1"/>
    <property type="molecule type" value="Genomic_DNA"/>
</dbReference>
<proteinExistence type="predicted"/>
<evidence type="ECO:0000259" key="2">
    <source>
        <dbReference type="Pfam" id="PF22725"/>
    </source>
</evidence>
<dbReference type="InterPro" id="IPR036291">
    <property type="entry name" value="NAD(P)-bd_dom_sf"/>
</dbReference>
<dbReference type="AlphaFoldDB" id="A0A2Z4AQ75"/>
<keyword evidence="3" id="KW-0560">Oxidoreductase</keyword>
<name>A0A2Z4AQ75_9BACT</name>
<protein>
    <submittedName>
        <fullName evidence="3">Myo-inositol 2-dehydrogenase</fullName>
        <ecNumber evidence="3">1.1.1.18</ecNumber>
    </submittedName>
</protein>
<dbReference type="Pfam" id="PF22725">
    <property type="entry name" value="GFO_IDH_MocA_C3"/>
    <property type="match status" value="1"/>
</dbReference>
<dbReference type="Pfam" id="PF01408">
    <property type="entry name" value="GFO_IDH_MocA"/>
    <property type="match status" value="1"/>
</dbReference>
<dbReference type="SUPFAM" id="SSF51735">
    <property type="entry name" value="NAD(P)-binding Rossmann-fold domains"/>
    <property type="match status" value="1"/>
</dbReference>
<gene>
    <name evidence="3" type="primary">iolG_17</name>
    <name evidence="3" type="ORF">DF168_01201</name>
</gene>
<feature type="domain" description="Gfo/Idh/MocA-like oxidoreductase N-terminal" evidence="1">
    <location>
        <begin position="8"/>
        <end position="137"/>
    </location>
</feature>
<dbReference type="InterPro" id="IPR051450">
    <property type="entry name" value="Gfo/Idh/MocA_Oxidoreductases"/>
</dbReference>